<evidence type="ECO:0008006" key="5">
    <source>
        <dbReference type="Google" id="ProtNLM"/>
    </source>
</evidence>
<dbReference type="PANTHER" id="PTHR38340">
    <property type="entry name" value="S-LAYER PROTEIN"/>
    <property type="match status" value="1"/>
</dbReference>
<dbReference type="EMBL" id="JACRAF010000022">
    <property type="protein sequence ID" value="MBI4921554.1"/>
    <property type="molecule type" value="Genomic_DNA"/>
</dbReference>
<evidence type="ECO:0000313" key="3">
    <source>
        <dbReference type="EMBL" id="MBI4921554.1"/>
    </source>
</evidence>
<dbReference type="Pfam" id="PF00353">
    <property type="entry name" value="HemolysinCabind"/>
    <property type="match status" value="4"/>
</dbReference>
<dbReference type="InterPro" id="IPR050557">
    <property type="entry name" value="RTX_toxin/Mannuronan_C5-epim"/>
</dbReference>
<comment type="caution">
    <text evidence="3">The sequence shown here is derived from an EMBL/GenBank/DDBJ whole genome shotgun (WGS) entry which is preliminary data.</text>
</comment>
<sequence length="687" mass="69106">MPTTVISTDNLSSTTQFDTADVSLVINATLSAAPALFFNVNARDASVVVNGNLIGSGATNSGLSTLRNLTLTNNGTITGDTGIVFNEGSNTLFVSDEPSVIFNTGVIRGEAVGRAAIFDNFSTEHASSDQQVFNSGLIVGDTALRLGDGDSLTENDGTIRGTGGVAVLTGDGEDIVRNNGSIYGDLTLGDGTNEVDNTDLIDGTVSFGTGADRFDNSGTVRGDVAMGNGANTFTNAGLVDGQVILGMNADVFANSGEIAGGIISVGGADIFVNYGLIHGDDILDSVLNLGADGDKVTNYGTIVGDAILGAGNDAFDTTAGVFLGQIRCQAGNDTVRGSAAADEIFGDEDNDSLFGNGGDDHLVGGTGSDTLVGGVGADILDGGTDAVAGIDDISSYESATSGVTVSLANASLNTGEAAGDVLIEIEGLAGSKYADTLVGDANRNSLYGNDGNDRLFGGAGDLDFLFGGNGDDFLDGGTGNDILGGFTGNDTYIVDSAGDFVSENGLGETDTIFASVSYVVNSAARIEAIIARAGSTGISLTGNAFAQSITGGVGKDTLIGGGGNDTLFGGKGNDTLSGGAAADRFVFNTALSATANVDKVMGFVHDLDIIQLDDAIFTAIGPSLSASEFYAKAGATKGHDSSDRIIYDTATGRLYFDVDGSGSKAAVLFAFLDTKPPGLDAGDFGIV</sequence>
<gene>
    <name evidence="3" type="ORF">HY834_07370</name>
</gene>
<accession>A0A933KZN8</accession>
<protein>
    <recommendedName>
        <fullName evidence="5">Calcium-binding protein</fullName>
    </recommendedName>
</protein>
<dbReference type="AlphaFoldDB" id="A0A933KZN8"/>
<dbReference type="GO" id="GO:0005576">
    <property type="term" value="C:extracellular region"/>
    <property type="evidence" value="ECO:0007669"/>
    <property type="project" value="UniProtKB-SubCell"/>
</dbReference>
<dbReference type="SUPFAM" id="SSF51120">
    <property type="entry name" value="beta-Roll"/>
    <property type="match status" value="3"/>
</dbReference>
<dbReference type="Gene3D" id="2.150.10.10">
    <property type="entry name" value="Serralysin-like metalloprotease, C-terminal"/>
    <property type="match status" value="3"/>
</dbReference>
<evidence type="ECO:0000256" key="1">
    <source>
        <dbReference type="ARBA" id="ARBA00004613"/>
    </source>
</evidence>
<reference evidence="3" key="1">
    <citation type="submission" date="2020-07" db="EMBL/GenBank/DDBJ databases">
        <title>Huge and variable diversity of episymbiotic CPR bacteria and DPANN archaea in groundwater ecosystems.</title>
        <authorList>
            <person name="He C.Y."/>
            <person name="Keren R."/>
            <person name="Whittaker M."/>
            <person name="Farag I.F."/>
            <person name="Doudna J."/>
            <person name="Cate J.H.D."/>
            <person name="Banfield J.F."/>
        </authorList>
    </citation>
    <scope>NUCLEOTIDE SEQUENCE</scope>
    <source>
        <strain evidence="3">NC_groundwater_1586_Pr3_B-0.1um_66_15</strain>
    </source>
</reference>
<dbReference type="PROSITE" id="PS00330">
    <property type="entry name" value="HEMOLYSIN_CALCIUM"/>
    <property type="match status" value="5"/>
</dbReference>
<dbReference type="GO" id="GO:0005509">
    <property type="term" value="F:calcium ion binding"/>
    <property type="evidence" value="ECO:0007669"/>
    <property type="project" value="InterPro"/>
</dbReference>
<evidence type="ECO:0000313" key="4">
    <source>
        <dbReference type="Proteomes" id="UP000782610"/>
    </source>
</evidence>
<dbReference type="InterPro" id="IPR001343">
    <property type="entry name" value="Hemolysn_Ca-bd"/>
</dbReference>
<keyword evidence="2" id="KW-0964">Secreted</keyword>
<name>A0A933KZN8_9HYPH</name>
<dbReference type="PRINTS" id="PR00313">
    <property type="entry name" value="CABNDNGRPT"/>
</dbReference>
<dbReference type="PANTHER" id="PTHR38340:SF1">
    <property type="entry name" value="S-LAYER PROTEIN"/>
    <property type="match status" value="1"/>
</dbReference>
<dbReference type="InterPro" id="IPR018511">
    <property type="entry name" value="Hemolysin-typ_Ca-bd_CS"/>
</dbReference>
<comment type="subcellular location">
    <subcellularLocation>
        <location evidence="1">Secreted</location>
    </subcellularLocation>
</comment>
<dbReference type="InterPro" id="IPR011049">
    <property type="entry name" value="Serralysin-like_metalloprot_C"/>
</dbReference>
<organism evidence="3 4">
    <name type="scientific">Devosia nanyangense</name>
    <dbReference type="NCBI Taxonomy" id="1228055"/>
    <lineage>
        <taxon>Bacteria</taxon>
        <taxon>Pseudomonadati</taxon>
        <taxon>Pseudomonadota</taxon>
        <taxon>Alphaproteobacteria</taxon>
        <taxon>Hyphomicrobiales</taxon>
        <taxon>Devosiaceae</taxon>
        <taxon>Devosia</taxon>
    </lineage>
</organism>
<dbReference type="Gene3D" id="2.160.20.160">
    <property type="match status" value="1"/>
</dbReference>
<evidence type="ECO:0000256" key="2">
    <source>
        <dbReference type="ARBA" id="ARBA00022525"/>
    </source>
</evidence>
<proteinExistence type="predicted"/>
<dbReference type="Proteomes" id="UP000782610">
    <property type="component" value="Unassembled WGS sequence"/>
</dbReference>